<dbReference type="EMBL" id="CAADFD010000058">
    <property type="protein sequence ID" value="VFJ60671.1"/>
    <property type="molecule type" value="Genomic_DNA"/>
</dbReference>
<accession>A0A450T2A5</accession>
<proteinExistence type="predicted"/>
<organism evidence="1">
    <name type="scientific">Candidatus Kentrum sp. FW</name>
    <dbReference type="NCBI Taxonomy" id="2126338"/>
    <lineage>
        <taxon>Bacteria</taxon>
        <taxon>Pseudomonadati</taxon>
        <taxon>Pseudomonadota</taxon>
        <taxon>Gammaproteobacteria</taxon>
        <taxon>Candidatus Kentrum</taxon>
    </lineage>
</organism>
<gene>
    <name evidence="1" type="ORF">BECKFW1821B_GA0114236_105814</name>
</gene>
<evidence type="ECO:0000313" key="1">
    <source>
        <dbReference type="EMBL" id="VFJ60671.1"/>
    </source>
</evidence>
<reference evidence="1" key="1">
    <citation type="submission" date="2019-02" db="EMBL/GenBank/DDBJ databases">
        <authorList>
            <person name="Gruber-Vodicka R. H."/>
            <person name="Seah K. B. B."/>
        </authorList>
    </citation>
    <scope>NUCLEOTIDE SEQUENCE</scope>
    <source>
        <strain evidence="1">BECK_BZ106</strain>
    </source>
</reference>
<name>A0A450T2A5_9GAMM</name>
<sequence>MRNPGIKSILQDIFLNRKSHAALQHSKHFMHKLRQVLLSFSFPVASNNSANRIAHVAFPIIPQPTHNGAHNHIPFLAMFFNR</sequence>
<dbReference type="AlphaFoldDB" id="A0A450T2A5"/>
<protein>
    <submittedName>
        <fullName evidence="1">Uncharacterized protein</fullName>
    </submittedName>
</protein>